<dbReference type="eggNOG" id="COG0716">
    <property type="taxonomic scope" value="Bacteria"/>
</dbReference>
<dbReference type="Proteomes" id="UP000007032">
    <property type="component" value="Chromosome"/>
</dbReference>
<evidence type="ECO:0000256" key="2">
    <source>
        <dbReference type="ARBA" id="ARBA00005267"/>
    </source>
</evidence>
<evidence type="ECO:0000313" key="10">
    <source>
        <dbReference type="Proteomes" id="UP000007032"/>
    </source>
</evidence>
<evidence type="ECO:0000256" key="3">
    <source>
        <dbReference type="ARBA" id="ARBA00022448"/>
    </source>
</evidence>
<dbReference type="PROSITE" id="PS00201">
    <property type="entry name" value="FLAVODOXIN"/>
    <property type="match status" value="1"/>
</dbReference>
<dbReference type="InterPro" id="IPR001226">
    <property type="entry name" value="Flavodoxin_CS"/>
</dbReference>
<evidence type="ECO:0000256" key="4">
    <source>
        <dbReference type="ARBA" id="ARBA00022630"/>
    </source>
</evidence>
<name>C5ZY17_9HELI</name>
<dbReference type="NCBIfam" id="TIGR01752">
    <property type="entry name" value="flav_long"/>
    <property type="match status" value="1"/>
</dbReference>
<organism evidence="9 10">
    <name type="scientific">Helicobacter canadensis MIT 98-5491</name>
    <dbReference type="NCBI Taxonomy" id="537970"/>
    <lineage>
        <taxon>Bacteria</taxon>
        <taxon>Pseudomonadati</taxon>
        <taxon>Campylobacterota</taxon>
        <taxon>Epsilonproteobacteria</taxon>
        <taxon>Campylobacterales</taxon>
        <taxon>Helicobacteraceae</taxon>
        <taxon>Helicobacter</taxon>
    </lineage>
</organism>
<dbReference type="EMBL" id="CM000776">
    <property type="protein sequence ID" value="EES90035.1"/>
    <property type="molecule type" value="Genomic_DNA"/>
</dbReference>
<protein>
    <recommendedName>
        <fullName evidence="7">Flavodoxin</fullName>
    </recommendedName>
</protein>
<evidence type="ECO:0000256" key="7">
    <source>
        <dbReference type="PIRNR" id="PIRNR038996"/>
    </source>
</evidence>
<dbReference type="InterPro" id="IPR029039">
    <property type="entry name" value="Flavoprotein-like_sf"/>
</dbReference>
<feature type="domain" description="Flavodoxin-like" evidence="8">
    <location>
        <begin position="4"/>
        <end position="166"/>
    </location>
</feature>
<dbReference type="STRING" id="537970.HCAN_1326"/>
<accession>C5ZY17</accession>
<dbReference type="RefSeq" id="WP_006656378.1">
    <property type="nucleotide sequence ID" value="NZ_CM000776.2"/>
</dbReference>
<dbReference type="PANTHER" id="PTHR42809">
    <property type="entry name" value="FLAVODOXIN 2"/>
    <property type="match status" value="1"/>
</dbReference>
<comment type="cofactor">
    <cofactor evidence="1 7">
        <name>FMN</name>
        <dbReference type="ChEBI" id="CHEBI:58210"/>
    </cofactor>
</comment>
<dbReference type="AlphaFoldDB" id="C5ZY17"/>
<evidence type="ECO:0000259" key="8">
    <source>
        <dbReference type="PROSITE" id="PS50902"/>
    </source>
</evidence>
<evidence type="ECO:0000256" key="6">
    <source>
        <dbReference type="ARBA" id="ARBA00022982"/>
    </source>
</evidence>
<keyword evidence="3 7" id="KW-0813">Transport</keyword>
<dbReference type="InterPro" id="IPR010086">
    <property type="entry name" value="Flavodoxin_lc"/>
</dbReference>
<dbReference type="PROSITE" id="PS50902">
    <property type="entry name" value="FLAVODOXIN_LIKE"/>
    <property type="match status" value="1"/>
</dbReference>
<dbReference type="GO" id="GO:0009055">
    <property type="term" value="F:electron transfer activity"/>
    <property type="evidence" value="ECO:0007669"/>
    <property type="project" value="UniProtKB-UniRule"/>
</dbReference>
<dbReference type="HOGENOM" id="CLU_051402_1_0_7"/>
<dbReference type="Pfam" id="PF00258">
    <property type="entry name" value="Flavodoxin_1"/>
    <property type="match status" value="1"/>
</dbReference>
<comment type="function">
    <text evidence="7">Low-potential electron donor to a number of redox enzymes.</text>
</comment>
<keyword evidence="10" id="KW-1185">Reference proteome</keyword>
<dbReference type="NCBIfam" id="NF006739">
    <property type="entry name" value="PRK09267.1-5"/>
    <property type="match status" value="1"/>
</dbReference>
<sequence>MSKIGLFYGSDGGNTQRVAEKIATNLREKHSKEVEVFDVAKASKEDLKGFTNLILATPTYGSGEIQSDWEEFLTALSPSDFEGKVVALVGLGDQDTYSDTFSNGVFEIYNQVSKTAKIIGKTSTQGYEYEESNSAIEGEFIGLILDEDNQEDLTDARIEKWCDSIAKEFI</sequence>
<dbReference type="GO" id="GO:0010181">
    <property type="term" value="F:FMN binding"/>
    <property type="evidence" value="ECO:0007669"/>
    <property type="project" value="UniProtKB-UniRule"/>
</dbReference>
<evidence type="ECO:0000313" key="9">
    <source>
        <dbReference type="EMBL" id="EES90035.1"/>
    </source>
</evidence>
<keyword evidence="5 7" id="KW-0288">FMN</keyword>
<dbReference type="Gene3D" id="3.40.50.360">
    <property type="match status" value="1"/>
</dbReference>
<dbReference type="SUPFAM" id="SSF52218">
    <property type="entry name" value="Flavoproteins"/>
    <property type="match status" value="1"/>
</dbReference>
<keyword evidence="6 7" id="KW-0249">Electron transport</keyword>
<dbReference type="OrthoDB" id="359268at2"/>
<comment type="similarity">
    <text evidence="2 7">Belongs to the flavodoxin family.</text>
</comment>
<reference evidence="9 10" key="1">
    <citation type="journal article" date="2009" name="J. Bacteriol.">
        <title>Genome sequence of the emerging pathogen Helicobacter canadensis.</title>
        <authorList>
            <person name="Loman N.J."/>
            <person name="Snyder L.A."/>
            <person name="Linton J.D."/>
            <person name="Langdon R."/>
            <person name="Lawson A.J."/>
            <person name="Weinstock G.M."/>
            <person name="Wren B.W."/>
            <person name="Pallen M.J."/>
        </authorList>
    </citation>
    <scope>NUCLEOTIDE SEQUENCE [LARGE SCALE GENOMIC DNA]</scope>
    <source>
        <strain evidence="9 10">MIT 98-5491</strain>
    </source>
</reference>
<dbReference type="InterPro" id="IPR050619">
    <property type="entry name" value="Flavodoxin"/>
</dbReference>
<evidence type="ECO:0000256" key="1">
    <source>
        <dbReference type="ARBA" id="ARBA00001917"/>
    </source>
</evidence>
<dbReference type="PANTHER" id="PTHR42809:SF1">
    <property type="entry name" value="FLAVODOXIN 1"/>
    <property type="match status" value="1"/>
</dbReference>
<gene>
    <name evidence="9" type="primary">fldA</name>
    <name evidence="9" type="ORF">HCAN_1326</name>
</gene>
<keyword evidence="4 7" id="KW-0285">Flavoprotein</keyword>
<proteinExistence type="inferred from homology"/>
<dbReference type="PIRSF" id="PIRSF038996">
    <property type="entry name" value="FldA"/>
    <property type="match status" value="1"/>
</dbReference>
<evidence type="ECO:0000256" key="5">
    <source>
        <dbReference type="ARBA" id="ARBA00022643"/>
    </source>
</evidence>
<dbReference type="InterPro" id="IPR008254">
    <property type="entry name" value="Flavodoxin/NO_synth"/>
</dbReference>